<evidence type="ECO:0000256" key="1">
    <source>
        <dbReference type="SAM" id="MobiDB-lite"/>
    </source>
</evidence>
<evidence type="ECO:0000313" key="3">
    <source>
        <dbReference type="Proteomes" id="UP000242188"/>
    </source>
</evidence>
<feature type="compositionally biased region" description="Acidic residues" evidence="1">
    <location>
        <begin position="61"/>
        <end position="73"/>
    </location>
</feature>
<dbReference type="EMBL" id="NEDP02000596">
    <property type="protein sequence ID" value="OWF55567.1"/>
    <property type="molecule type" value="Genomic_DNA"/>
</dbReference>
<organism evidence="2 3">
    <name type="scientific">Mizuhopecten yessoensis</name>
    <name type="common">Japanese scallop</name>
    <name type="synonym">Patinopecten yessoensis</name>
    <dbReference type="NCBI Taxonomy" id="6573"/>
    <lineage>
        <taxon>Eukaryota</taxon>
        <taxon>Metazoa</taxon>
        <taxon>Spiralia</taxon>
        <taxon>Lophotrochozoa</taxon>
        <taxon>Mollusca</taxon>
        <taxon>Bivalvia</taxon>
        <taxon>Autobranchia</taxon>
        <taxon>Pteriomorphia</taxon>
        <taxon>Pectinida</taxon>
        <taxon>Pectinoidea</taxon>
        <taxon>Pectinidae</taxon>
        <taxon>Mizuhopecten</taxon>
    </lineage>
</organism>
<gene>
    <name evidence="2" type="ORF">KP79_PYT13281</name>
</gene>
<evidence type="ECO:0000313" key="2">
    <source>
        <dbReference type="EMBL" id="OWF55567.1"/>
    </source>
</evidence>
<sequence length="177" mass="20197">MSRNHFNDRILKGFILSSDALFEIRQLLDRRQKTRFSEGLSPEARMALQQMREDTRVKFDEDSDDNSAGDDEEKFTGRKSVKKTMKSSRKSRRDKSRRQISFTDSPRGITSKGIKCVGQTKDVISTNESNPLTITGREGSRKQNEGDEVILTTDPNPVDKCREWVAENTVETACDEC</sequence>
<comment type="caution">
    <text evidence="2">The sequence shown here is derived from an EMBL/GenBank/DDBJ whole genome shotgun (WGS) entry which is preliminary data.</text>
</comment>
<reference evidence="2 3" key="1">
    <citation type="journal article" date="2017" name="Nat. Ecol. Evol.">
        <title>Scallop genome provides insights into evolution of bilaterian karyotype and development.</title>
        <authorList>
            <person name="Wang S."/>
            <person name="Zhang J."/>
            <person name="Jiao W."/>
            <person name="Li J."/>
            <person name="Xun X."/>
            <person name="Sun Y."/>
            <person name="Guo X."/>
            <person name="Huan P."/>
            <person name="Dong B."/>
            <person name="Zhang L."/>
            <person name="Hu X."/>
            <person name="Sun X."/>
            <person name="Wang J."/>
            <person name="Zhao C."/>
            <person name="Wang Y."/>
            <person name="Wang D."/>
            <person name="Huang X."/>
            <person name="Wang R."/>
            <person name="Lv J."/>
            <person name="Li Y."/>
            <person name="Zhang Z."/>
            <person name="Liu B."/>
            <person name="Lu W."/>
            <person name="Hui Y."/>
            <person name="Liang J."/>
            <person name="Zhou Z."/>
            <person name="Hou R."/>
            <person name="Li X."/>
            <person name="Liu Y."/>
            <person name="Li H."/>
            <person name="Ning X."/>
            <person name="Lin Y."/>
            <person name="Zhao L."/>
            <person name="Xing Q."/>
            <person name="Dou J."/>
            <person name="Li Y."/>
            <person name="Mao J."/>
            <person name="Guo H."/>
            <person name="Dou H."/>
            <person name="Li T."/>
            <person name="Mu C."/>
            <person name="Jiang W."/>
            <person name="Fu Q."/>
            <person name="Fu X."/>
            <person name="Miao Y."/>
            <person name="Liu J."/>
            <person name="Yu Q."/>
            <person name="Li R."/>
            <person name="Liao H."/>
            <person name="Li X."/>
            <person name="Kong Y."/>
            <person name="Jiang Z."/>
            <person name="Chourrout D."/>
            <person name="Li R."/>
            <person name="Bao Z."/>
        </authorList>
    </citation>
    <scope>NUCLEOTIDE SEQUENCE [LARGE SCALE GENOMIC DNA]</scope>
    <source>
        <strain evidence="2 3">PY_sf001</strain>
    </source>
</reference>
<dbReference type="Proteomes" id="UP000242188">
    <property type="component" value="Unassembled WGS sequence"/>
</dbReference>
<protein>
    <submittedName>
        <fullName evidence="2">Uncharacterized protein</fullName>
    </submittedName>
</protein>
<keyword evidence="3" id="KW-1185">Reference proteome</keyword>
<feature type="region of interest" description="Disordered" evidence="1">
    <location>
        <begin position="50"/>
        <end position="113"/>
    </location>
</feature>
<feature type="region of interest" description="Disordered" evidence="1">
    <location>
        <begin position="127"/>
        <end position="155"/>
    </location>
</feature>
<dbReference type="AlphaFoldDB" id="A0A210R3I0"/>
<proteinExistence type="predicted"/>
<name>A0A210R3I0_MIZYE</name>
<feature type="compositionally biased region" description="Basic and acidic residues" evidence="1">
    <location>
        <begin position="51"/>
        <end position="60"/>
    </location>
</feature>
<feature type="compositionally biased region" description="Basic residues" evidence="1">
    <location>
        <begin position="77"/>
        <end position="98"/>
    </location>
</feature>
<accession>A0A210R3I0</accession>